<name>A0ABT0KIJ5_9GAMM</name>
<gene>
    <name evidence="1" type="ORF">KAJ71_20575</name>
</gene>
<evidence type="ECO:0000313" key="1">
    <source>
        <dbReference type="EMBL" id="MCL1031393.1"/>
    </source>
</evidence>
<evidence type="ECO:0000313" key="2">
    <source>
        <dbReference type="Proteomes" id="UP001165275"/>
    </source>
</evidence>
<protein>
    <submittedName>
        <fullName evidence="1">Alanine racemase</fullName>
    </submittedName>
</protein>
<reference evidence="1" key="1">
    <citation type="submission" date="2021-04" db="EMBL/GenBank/DDBJ databases">
        <title>Genome sequence of Serratia sp. arafor3.</title>
        <authorList>
            <person name="Besaury L."/>
        </authorList>
    </citation>
    <scope>NUCLEOTIDE SEQUENCE</scope>
    <source>
        <strain evidence="1">Arafor3</strain>
    </source>
</reference>
<dbReference type="CDD" id="cd14737">
    <property type="entry name" value="PAAR_1"/>
    <property type="match status" value="1"/>
</dbReference>
<sequence length="94" mass="9555">MSHISVMGAICSGHGGFPPRPCVEGDPLVTINGVPVMVDGSLFSAHADIQSVHAGVAVSTRPWLTVNGKGVVCKDDPVSCGSIVATGDPLVEVF</sequence>
<dbReference type="Gene3D" id="2.60.200.60">
    <property type="match status" value="1"/>
</dbReference>
<keyword evidence="2" id="KW-1185">Reference proteome</keyword>
<proteinExistence type="predicted"/>
<comment type="caution">
    <text evidence="1">The sequence shown here is derived from an EMBL/GenBank/DDBJ whole genome shotgun (WGS) entry which is preliminary data.</text>
</comment>
<dbReference type="EMBL" id="JAGQDC010000021">
    <property type="protein sequence ID" value="MCL1031393.1"/>
    <property type="molecule type" value="Genomic_DNA"/>
</dbReference>
<organism evidence="1 2">
    <name type="scientific">Serratia silvae</name>
    <dbReference type="NCBI Taxonomy" id="2824122"/>
    <lineage>
        <taxon>Bacteria</taxon>
        <taxon>Pseudomonadati</taxon>
        <taxon>Pseudomonadota</taxon>
        <taxon>Gammaproteobacteria</taxon>
        <taxon>Enterobacterales</taxon>
        <taxon>Yersiniaceae</taxon>
        <taxon>Serratia</taxon>
    </lineage>
</organism>
<accession>A0ABT0KIJ5</accession>
<dbReference type="Proteomes" id="UP001165275">
    <property type="component" value="Unassembled WGS sequence"/>
</dbReference>